<keyword evidence="2" id="KW-1185">Reference proteome</keyword>
<name>A0A7X0P1Y3_9ACTN</name>
<protein>
    <submittedName>
        <fullName evidence="1">Uncharacterized protein</fullName>
    </submittedName>
</protein>
<dbReference type="AlphaFoldDB" id="A0A7X0P1Y3"/>
<evidence type="ECO:0000313" key="1">
    <source>
        <dbReference type="EMBL" id="MBB6553763.1"/>
    </source>
</evidence>
<accession>A0A7X0P1Y3</accession>
<evidence type="ECO:0000313" key="2">
    <source>
        <dbReference type="Proteomes" id="UP000565579"/>
    </source>
</evidence>
<gene>
    <name evidence="1" type="ORF">HD593_008558</name>
</gene>
<dbReference type="Proteomes" id="UP000565579">
    <property type="component" value="Unassembled WGS sequence"/>
</dbReference>
<organism evidence="1 2">
    <name type="scientific">Nonomuraea rubra</name>
    <dbReference type="NCBI Taxonomy" id="46180"/>
    <lineage>
        <taxon>Bacteria</taxon>
        <taxon>Bacillati</taxon>
        <taxon>Actinomycetota</taxon>
        <taxon>Actinomycetes</taxon>
        <taxon>Streptosporangiales</taxon>
        <taxon>Streptosporangiaceae</taxon>
        <taxon>Nonomuraea</taxon>
    </lineage>
</organism>
<dbReference type="RefSeq" id="WP_221525264.1">
    <property type="nucleotide sequence ID" value="NZ_BAAAXY010000257.1"/>
</dbReference>
<sequence>MTTLHNGESGGVFYYLNRPEPELQAVLRELPGRYGVPLHAGEAEHPSSSWNGPST</sequence>
<comment type="caution">
    <text evidence="1">The sequence shown here is derived from an EMBL/GenBank/DDBJ whole genome shotgun (WGS) entry which is preliminary data.</text>
</comment>
<proteinExistence type="predicted"/>
<dbReference type="EMBL" id="JACHMI010000001">
    <property type="protein sequence ID" value="MBB6553763.1"/>
    <property type="molecule type" value="Genomic_DNA"/>
</dbReference>
<reference evidence="1 2" key="1">
    <citation type="submission" date="2020-08" db="EMBL/GenBank/DDBJ databases">
        <title>Sequencing the genomes of 1000 actinobacteria strains.</title>
        <authorList>
            <person name="Klenk H.-P."/>
        </authorList>
    </citation>
    <scope>NUCLEOTIDE SEQUENCE [LARGE SCALE GENOMIC DNA]</scope>
    <source>
        <strain evidence="1 2">DSM 43768</strain>
    </source>
</reference>